<feature type="chain" id="PRO_5045268018" evidence="2">
    <location>
        <begin position="27"/>
        <end position="196"/>
    </location>
</feature>
<feature type="region of interest" description="Disordered" evidence="1">
    <location>
        <begin position="36"/>
        <end position="55"/>
    </location>
</feature>
<evidence type="ECO:0000313" key="3">
    <source>
        <dbReference type="EMBL" id="UUY03301.1"/>
    </source>
</evidence>
<name>A0ABY5PF40_9ACTN</name>
<feature type="region of interest" description="Disordered" evidence="1">
    <location>
        <begin position="166"/>
        <end position="196"/>
    </location>
</feature>
<keyword evidence="4" id="KW-1185">Reference proteome</keyword>
<feature type="signal peptide" evidence="2">
    <location>
        <begin position="1"/>
        <end position="26"/>
    </location>
</feature>
<gene>
    <name evidence="3" type="ORF">LRS13_21935</name>
</gene>
<evidence type="ECO:0000256" key="2">
    <source>
        <dbReference type="SAM" id="SignalP"/>
    </source>
</evidence>
<dbReference type="InterPro" id="IPR038765">
    <property type="entry name" value="Papain-like_cys_pep_sf"/>
</dbReference>
<organism evidence="3 4">
    <name type="scientific">Svornostia abyssi</name>
    <dbReference type="NCBI Taxonomy" id="2898438"/>
    <lineage>
        <taxon>Bacteria</taxon>
        <taxon>Bacillati</taxon>
        <taxon>Actinomycetota</taxon>
        <taxon>Thermoleophilia</taxon>
        <taxon>Solirubrobacterales</taxon>
        <taxon>Baekduiaceae</taxon>
        <taxon>Svornostia</taxon>
    </lineage>
</organism>
<evidence type="ECO:0000256" key="1">
    <source>
        <dbReference type="SAM" id="MobiDB-lite"/>
    </source>
</evidence>
<dbReference type="SUPFAM" id="SSF54001">
    <property type="entry name" value="Cysteine proteinases"/>
    <property type="match status" value="1"/>
</dbReference>
<dbReference type="EMBL" id="CP088295">
    <property type="protein sequence ID" value="UUY03301.1"/>
    <property type="molecule type" value="Genomic_DNA"/>
</dbReference>
<accession>A0ABY5PF40</accession>
<sequence length="196" mass="20460">MRAFAPLTIIMTLCAGLLLVPSASFAAKKKKSPTAVQATGGAGFGEENPHLRQAGPGDVATLQDNGLAVAPENAPDEVKAAIWAANEIVGKPYIYGGGHRSFKSRGYDCSGTVSYALNGGDLLDSPLDSSSFMKWGEAGEGEWITVYTNPGHAFVVIAGLRLDTSAAGDPSGAKGPRWRPALRSTKGFKARHPEGF</sequence>
<reference evidence="4" key="1">
    <citation type="submission" date="2021-11" db="EMBL/GenBank/DDBJ databases">
        <title>Cultivation dependent microbiological survey of springs from the worlds oldest radium mine currently devoted to the extraction of radon-saturated water.</title>
        <authorList>
            <person name="Kapinusova G."/>
            <person name="Smrhova T."/>
            <person name="Strejcek M."/>
            <person name="Suman J."/>
            <person name="Jani K."/>
            <person name="Pajer P."/>
            <person name="Uhlik O."/>
        </authorList>
    </citation>
    <scope>NUCLEOTIDE SEQUENCE [LARGE SCALE GENOMIC DNA]</scope>
    <source>
        <strain evidence="4">J379</strain>
    </source>
</reference>
<protein>
    <submittedName>
        <fullName evidence="3">C40 family peptidase</fullName>
    </submittedName>
</protein>
<dbReference type="RefSeq" id="WP_353863811.1">
    <property type="nucleotide sequence ID" value="NZ_CP088295.1"/>
</dbReference>
<keyword evidence="2" id="KW-0732">Signal</keyword>
<proteinExistence type="predicted"/>
<dbReference type="Proteomes" id="UP001058860">
    <property type="component" value="Chromosome"/>
</dbReference>
<dbReference type="Gene3D" id="3.90.1720.10">
    <property type="entry name" value="endopeptidase domain like (from Nostoc punctiforme)"/>
    <property type="match status" value="1"/>
</dbReference>
<evidence type="ECO:0000313" key="4">
    <source>
        <dbReference type="Proteomes" id="UP001058860"/>
    </source>
</evidence>